<dbReference type="EMBL" id="JARAWN010000442">
    <property type="protein sequence ID" value="MDX3135689.1"/>
    <property type="molecule type" value="Genomic_DNA"/>
</dbReference>
<evidence type="ECO:0000256" key="2">
    <source>
        <dbReference type="ARBA" id="ARBA00022737"/>
    </source>
</evidence>
<keyword evidence="1 5" id="KW-0732">Signal</keyword>
<gene>
    <name evidence="6" type="ORF">PV367_39175</name>
</gene>
<keyword evidence="4" id="KW-0325">Glycoprotein</keyword>
<organism evidence="6 7">
    <name type="scientific">Streptomyces europaeiscabiei</name>
    <dbReference type="NCBI Taxonomy" id="146819"/>
    <lineage>
        <taxon>Bacteria</taxon>
        <taxon>Bacillati</taxon>
        <taxon>Actinomycetota</taxon>
        <taxon>Actinomycetes</taxon>
        <taxon>Kitasatosporales</taxon>
        <taxon>Streptomycetaceae</taxon>
        <taxon>Streptomyces</taxon>
    </lineage>
</organism>
<dbReference type="SMART" id="SM00191">
    <property type="entry name" value="Int_alpha"/>
    <property type="match status" value="5"/>
</dbReference>
<evidence type="ECO:0000256" key="1">
    <source>
        <dbReference type="ARBA" id="ARBA00022729"/>
    </source>
</evidence>
<dbReference type="Pfam" id="PF13517">
    <property type="entry name" value="FG-GAP_3"/>
    <property type="match status" value="1"/>
</dbReference>
<dbReference type="SUPFAM" id="SSF69318">
    <property type="entry name" value="Integrin alpha N-terminal domain"/>
    <property type="match status" value="1"/>
</dbReference>
<accession>A0AAJ2UR07</accession>
<protein>
    <submittedName>
        <fullName evidence="6">FG-GAP and VCBS repeat-containing protein</fullName>
    </submittedName>
</protein>
<comment type="caution">
    <text evidence="6">The sequence shown here is derived from an EMBL/GenBank/DDBJ whole genome shotgun (WGS) entry which is preliminary data.</text>
</comment>
<evidence type="ECO:0000256" key="4">
    <source>
        <dbReference type="ARBA" id="ARBA00023180"/>
    </source>
</evidence>
<dbReference type="InterPro" id="IPR028994">
    <property type="entry name" value="Integrin_alpha_N"/>
</dbReference>
<reference evidence="6" key="1">
    <citation type="journal article" date="2023" name="Microb. Genom.">
        <title>Mesoterricola silvestris gen. nov., sp. nov., Mesoterricola sediminis sp. nov., Geothrix oryzae sp. nov., Geothrix edaphica sp. nov., Geothrix rubra sp. nov., and Geothrix limicola sp. nov., six novel members of Acidobacteriota isolated from soils.</title>
        <authorList>
            <person name="Weisberg A.J."/>
            <person name="Pearce E."/>
            <person name="Kramer C.G."/>
            <person name="Chang J.H."/>
            <person name="Clarke C.R."/>
        </authorList>
    </citation>
    <scope>NUCLEOTIDE SEQUENCE</scope>
    <source>
        <strain evidence="6">ND06-05F</strain>
    </source>
</reference>
<evidence type="ECO:0000256" key="5">
    <source>
        <dbReference type="SAM" id="SignalP"/>
    </source>
</evidence>
<evidence type="ECO:0000256" key="3">
    <source>
        <dbReference type="ARBA" id="ARBA00022801"/>
    </source>
</evidence>
<keyword evidence="2" id="KW-0677">Repeat</keyword>
<evidence type="ECO:0000313" key="6">
    <source>
        <dbReference type="EMBL" id="MDX3135689.1"/>
    </source>
</evidence>
<keyword evidence="3" id="KW-0378">Hydrolase</keyword>
<evidence type="ECO:0000313" key="7">
    <source>
        <dbReference type="Proteomes" id="UP001273589"/>
    </source>
</evidence>
<dbReference type="InterPro" id="IPR013519">
    <property type="entry name" value="Int_alpha_beta-p"/>
</dbReference>
<dbReference type="PROSITE" id="PS51470">
    <property type="entry name" value="FG_GAP"/>
    <property type="match status" value="2"/>
</dbReference>
<feature type="signal peptide" evidence="5">
    <location>
        <begin position="1"/>
        <end position="31"/>
    </location>
</feature>
<dbReference type="Gene3D" id="2.130.10.130">
    <property type="entry name" value="Integrin alpha, N-terminal"/>
    <property type="match status" value="3"/>
</dbReference>
<dbReference type="PANTHER" id="PTHR23221">
    <property type="entry name" value="GLYCOSYLPHOSPHATIDYLINOSITOL PHOSPHOLIPASE D"/>
    <property type="match status" value="1"/>
</dbReference>
<dbReference type="Proteomes" id="UP001273589">
    <property type="component" value="Unassembled WGS sequence"/>
</dbReference>
<sequence length="497" mass="49769">MHKHLRLALATASAAALTGGLLTFSAATATAADPVHHPVADFNDDGYGDVAYSAAVATVDGRTYAGQIVALYGSANGVTSTNRTTISQNTPGIPDSAEQGDNFGGVSAYGDFDGDGFDDLAVSASLEDTGGDRDTGTVVIVWGSSSGLSGGTTLADPAPSRHGGWGKSLAAGDFDGDGTEDLAVGTASSTVHVFGDGIAKSGKPGDHYTFKAPIRSEEFTGSLNLTAGDVNGDRRTDLIVNGIETGSETGSERRWNVNYYVPGTASGLSVAAARKLKPGIVSGIGDINGDGFGDIVTGQEWDPTDDPDVLSAPGSVTGGKANITYGSADGPATATATAVTQNTGKVPGASEAGDSFGFELSLGDINGDGFQDLVVATSDEDLKGVVDAGAVTVLHGSSSGLDTDSGFQYFTQATAGVPGTNEIYDHFGSEVRLTDVTGDGRADLTVGRAGENGGNGSVVYLPSDGTKITATGTRSIAPSTVGVSTHASPNFGGEAAD</sequence>
<feature type="chain" id="PRO_5042588835" evidence="5">
    <location>
        <begin position="32"/>
        <end position="497"/>
    </location>
</feature>
<dbReference type="RefSeq" id="WP_319698261.1">
    <property type="nucleotide sequence ID" value="NZ_JARAWN010000442.1"/>
</dbReference>
<dbReference type="GO" id="GO:0016787">
    <property type="term" value="F:hydrolase activity"/>
    <property type="evidence" value="ECO:0007669"/>
    <property type="project" value="UniProtKB-KW"/>
</dbReference>
<dbReference type="PANTHER" id="PTHR23221:SF7">
    <property type="entry name" value="PHOSPHATIDYLINOSITOL-GLYCAN-SPECIFIC PHOSPHOLIPASE D"/>
    <property type="match status" value="1"/>
</dbReference>
<name>A0AAJ2UR07_9ACTN</name>
<dbReference type="InterPro" id="IPR013517">
    <property type="entry name" value="FG-GAP"/>
</dbReference>
<dbReference type="AlphaFoldDB" id="A0AAJ2UR07"/>
<proteinExistence type="predicted"/>
<dbReference type="Pfam" id="PF01839">
    <property type="entry name" value="FG-GAP"/>
    <property type="match status" value="2"/>
</dbReference>